<evidence type="ECO:0000313" key="15">
    <source>
        <dbReference type="Proteomes" id="UP000652219"/>
    </source>
</evidence>
<comment type="pathway">
    <text evidence="1">Amino-acid degradation; L-phenylalanine degradation; acetoacetate and fumarate from L-phenylalanine: step 3/6.</text>
</comment>
<reference evidence="14 15" key="1">
    <citation type="journal article" date="2020" name="Phytopathology">
        <title>Genome Sequence Resources of Colletotrichum truncatum, C. plurivorum, C. musicola, and C. sojae: Four Species Pathogenic to Soybean (Glycine max).</title>
        <authorList>
            <person name="Rogerio F."/>
            <person name="Boufleur T.R."/>
            <person name="Ciampi-Guillardi M."/>
            <person name="Sukno S.A."/>
            <person name="Thon M.R."/>
            <person name="Massola Junior N.S."/>
            <person name="Baroncelli R."/>
        </authorList>
    </citation>
    <scope>NUCLEOTIDE SEQUENCE [LARGE SCALE GENOMIC DNA]</scope>
    <source>
        <strain evidence="14 15">LFN0009</strain>
    </source>
</reference>
<sequence length="418" mass="46531">MSPSAITDFPPQNAAYPASTDLGDGLAVQHPPPNFQGYDHVTWWVGNAKQAASYYVTLFGFRTVAYKGLETGSRYLASYAVANNNVRFVFASPIRSEVHLPEGEAISDAERELLREIHAHLEKHGDAVKDVAFEVDNVEGVYNKAVQEGAQSVQPPTVLADPEHGDVLTAVIRTYGDTTHTLISRNSYKGPFLPGFRAAKPSPATVSLPNVPLARIDHCVGNQSWNEMVAACAFYEQCLSFHRFWSVDDSQICTEFSALNSIVMSSANNLVKMPINEPAPGKKKSQIEEYVVFNSGPGVQHIALLTLDIISTVSAMRARGVEFIAVPSTYYDTMRHRLKTEKRNWELKEDLDTIEALNILIDYDEQGYLLQLFTKPLMDRPTVFIEIIQRNHFEGFGAGNFKSLFEAIEREQAERGNL</sequence>
<evidence type="ECO:0000256" key="10">
    <source>
        <dbReference type="ARBA" id="ARBA00023232"/>
    </source>
</evidence>
<keyword evidence="9 12" id="KW-0408">Iron</keyword>
<evidence type="ECO:0000256" key="4">
    <source>
        <dbReference type="ARBA" id="ARBA00022723"/>
    </source>
</evidence>
<dbReference type="InterPro" id="IPR029068">
    <property type="entry name" value="Glyas_Bleomycin-R_OHBP_Dase"/>
</dbReference>
<evidence type="ECO:0000256" key="9">
    <source>
        <dbReference type="ARBA" id="ARBA00023004"/>
    </source>
</evidence>
<dbReference type="GO" id="GO:0006572">
    <property type="term" value="P:L-tyrosine catabolic process"/>
    <property type="evidence" value="ECO:0007669"/>
    <property type="project" value="UniProtKB-KW"/>
</dbReference>
<dbReference type="SUPFAM" id="SSF54593">
    <property type="entry name" value="Glyoxalase/Bleomycin resistance protein/Dihydroxybiphenyl dioxygenase"/>
    <property type="match status" value="1"/>
</dbReference>
<dbReference type="InterPro" id="IPR005956">
    <property type="entry name" value="4OHPhenylPyrv_dOase"/>
</dbReference>
<keyword evidence="10" id="KW-0585">Phenylalanine catabolism</keyword>
<evidence type="ECO:0000259" key="13">
    <source>
        <dbReference type="PROSITE" id="PS51819"/>
    </source>
</evidence>
<organism evidence="14 15">
    <name type="scientific">Colletotrichum sojae</name>
    <dbReference type="NCBI Taxonomy" id="2175907"/>
    <lineage>
        <taxon>Eukaryota</taxon>
        <taxon>Fungi</taxon>
        <taxon>Dikarya</taxon>
        <taxon>Ascomycota</taxon>
        <taxon>Pezizomycotina</taxon>
        <taxon>Sordariomycetes</taxon>
        <taxon>Hypocreomycetidae</taxon>
        <taxon>Glomerellales</taxon>
        <taxon>Glomerellaceae</taxon>
        <taxon>Colletotrichum</taxon>
        <taxon>Colletotrichum orchidearum species complex</taxon>
    </lineage>
</organism>
<evidence type="ECO:0000256" key="1">
    <source>
        <dbReference type="ARBA" id="ARBA00005162"/>
    </source>
</evidence>
<evidence type="ECO:0000256" key="12">
    <source>
        <dbReference type="PIRSR" id="PIRSR009283-1"/>
    </source>
</evidence>
<dbReference type="Proteomes" id="UP000652219">
    <property type="component" value="Unassembled WGS sequence"/>
</dbReference>
<keyword evidence="15" id="KW-1185">Reference proteome</keyword>
<dbReference type="FunFam" id="3.10.180.10:FF:000001">
    <property type="entry name" value="4-hydroxyphenylpyruvate dioxygenase"/>
    <property type="match status" value="1"/>
</dbReference>
<dbReference type="GO" id="GO:0006559">
    <property type="term" value="P:L-phenylalanine catabolic process"/>
    <property type="evidence" value="ECO:0007669"/>
    <property type="project" value="UniProtKB-UniPathway"/>
</dbReference>
<dbReference type="PANTHER" id="PTHR11959:SF1">
    <property type="entry name" value="4-HYDROXYPHENYLPYRUVATE DIOXYGENASE"/>
    <property type="match status" value="1"/>
</dbReference>
<dbReference type="GO" id="GO:0003868">
    <property type="term" value="F:4-hydroxyphenylpyruvate dioxygenase activity"/>
    <property type="evidence" value="ECO:0007669"/>
    <property type="project" value="InterPro"/>
</dbReference>
<comment type="cofactor">
    <cofactor evidence="12">
        <name>Fe cation</name>
        <dbReference type="ChEBI" id="CHEBI:24875"/>
    </cofactor>
    <text evidence="12">Binds 1 Fe cation per subunit.</text>
</comment>
<dbReference type="InterPro" id="IPR037523">
    <property type="entry name" value="VOC_core"/>
</dbReference>
<keyword evidence="4 12" id="KW-0479">Metal-binding</keyword>
<comment type="caution">
    <text evidence="14">The sequence shown here is derived from an EMBL/GenBank/DDBJ whole genome shotgun (WGS) entry which is preliminary data.</text>
</comment>
<dbReference type="InterPro" id="IPR041735">
    <property type="entry name" value="4OHPhenylPyrv_dOase_C"/>
</dbReference>
<dbReference type="EMBL" id="WIGN01000002">
    <property type="protein sequence ID" value="KAF6821212.1"/>
    <property type="molecule type" value="Genomic_DNA"/>
</dbReference>
<evidence type="ECO:0000256" key="2">
    <source>
        <dbReference type="ARBA" id="ARBA00005877"/>
    </source>
</evidence>
<feature type="binding site" evidence="12">
    <location>
        <position position="301"/>
    </location>
    <ligand>
        <name>Fe cation</name>
        <dbReference type="ChEBI" id="CHEBI:24875"/>
    </ligand>
</feature>
<evidence type="ECO:0000313" key="14">
    <source>
        <dbReference type="EMBL" id="KAF6821212.1"/>
    </source>
</evidence>
<feature type="binding site" evidence="12">
    <location>
        <position position="386"/>
    </location>
    <ligand>
        <name>Fe cation</name>
        <dbReference type="ChEBI" id="CHEBI:24875"/>
    </ligand>
</feature>
<proteinExistence type="inferred from homology"/>
<feature type="domain" description="VOC" evidence="13">
    <location>
        <begin position="215"/>
        <end position="375"/>
    </location>
</feature>
<feature type="binding site" evidence="12">
    <location>
        <position position="218"/>
    </location>
    <ligand>
        <name>Fe cation</name>
        <dbReference type="ChEBI" id="CHEBI:24875"/>
    </ligand>
</feature>
<comment type="similarity">
    <text evidence="2 11">Belongs to the 4HPPD family.</text>
</comment>
<dbReference type="InterPro" id="IPR041736">
    <property type="entry name" value="4OHPhenylPyrv_dOase_N"/>
</dbReference>
<dbReference type="GO" id="GO:0046872">
    <property type="term" value="F:metal ion binding"/>
    <property type="evidence" value="ECO:0007669"/>
    <property type="project" value="UniProtKB-KW"/>
</dbReference>
<evidence type="ECO:0000256" key="11">
    <source>
        <dbReference type="PIRNR" id="PIRNR009283"/>
    </source>
</evidence>
<dbReference type="CDD" id="cd08342">
    <property type="entry name" value="HPPD_N_like"/>
    <property type="match status" value="1"/>
</dbReference>
<dbReference type="Gene3D" id="3.10.180.10">
    <property type="entry name" value="2,3-Dihydroxybiphenyl 1,2-Dioxygenase, domain 1"/>
    <property type="match status" value="2"/>
</dbReference>
<dbReference type="Pfam" id="PF00903">
    <property type="entry name" value="Glyoxalase"/>
    <property type="match status" value="2"/>
</dbReference>
<dbReference type="PIRSF" id="PIRSF009283">
    <property type="entry name" value="HPP_dOase"/>
    <property type="match status" value="1"/>
</dbReference>
<protein>
    <recommendedName>
        <fullName evidence="3 11">4-hydroxyphenylpyruvate dioxygenase</fullName>
    </recommendedName>
</protein>
<evidence type="ECO:0000256" key="7">
    <source>
        <dbReference type="ARBA" id="ARBA00022964"/>
    </source>
</evidence>
<name>A0A8H6JY23_9PEZI</name>
<keyword evidence="14" id="KW-0670">Pyruvate</keyword>
<dbReference type="UniPathway" id="UPA00139">
    <property type="reaction ID" value="UER00362"/>
</dbReference>
<dbReference type="InterPro" id="IPR004360">
    <property type="entry name" value="Glyas_Fos-R_dOase_dom"/>
</dbReference>
<evidence type="ECO:0000256" key="8">
    <source>
        <dbReference type="ARBA" id="ARBA00023002"/>
    </source>
</evidence>
<gene>
    <name evidence="14" type="ORF">CSOJ01_00218</name>
</gene>
<dbReference type="PANTHER" id="PTHR11959">
    <property type="entry name" value="4-HYDROXYPHENYLPYRUVATE DIOXYGENASE"/>
    <property type="match status" value="1"/>
</dbReference>
<dbReference type="PROSITE" id="PS51819">
    <property type="entry name" value="VOC"/>
    <property type="match status" value="2"/>
</dbReference>
<keyword evidence="7 14" id="KW-0223">Dioxygenase</keyword>
<evidence type="ECO:0000256" key="6">
    <source>
        <dbReference type="ARBA" id="ARBA00022878"/>
    </source>
</evidence>
<evidence type="ECO:0000256" key="3">
    <source>
        <dbReference type="ARBA" id="ARBA00013222"/>
    </source>
</evidence>
<dbReference type="FunFam" id="3.10.180.10:FF:000020">
    <property type="entry name" value="4-hydroxyphenylpyruvate dioxygenase"/>
    <property type="match status" value="1"/>
</dbReference>
<feature type="domain" description="VOC" evidence="13">
    <location>
        <begin position="37"/>
        <end position="185"/>
    </location>
</feature>
<keyword evidence="8" id="KW-0560">Oxidoreductase</keyword>
<keyword evidence="5" id="KW-0677">Repeat</keyword>
<dbReference type="AlphaFoldDB" id="A0A8H6JY23"/>
<keyword evidence="6" id="KW-0828">Tyrosine catabolism</keyword>
<evidence type="ECO:0000256" key="5">
    <source>
        <dbReference type="ARBA" id="ARBA00022737"/>
    </source>
</evidence>
<dbReference type="NCBIfam" id="TIGR01263">
    <property type="entry name" value="4HPPD"/>
    <property type="match status" value="1"/>
</dbReference>
<dbReference type="CDD" id="cd07250">
    <property type="entry name" value="HPPD_C_like"/>
    <property type="match status" value="1"/>
</dbReference>
<accession>A0A8H6JY23</accession>